<name>A0A835HX81_9MAGN</name>
<sequence>MRVLKNIGNEPDLTLVDLQGILPSATIMVISITTSTTIGKPLTEENLNKTIDACDQVLDLNFAKNKVVDFFESRMKYIAPNLSSLVGSTVAAKLIGSAGDPSSLVNMPANNIQLLGEKRRTLGGFSSTNYESHVGFFQETIVIQHTPPPLEHARCLQTFCVEINTFCMSGSCKRDGTGNIGRKYMDEISKKIENW</sequence>
<organism evidence="2 3">
    <name type="scientific">Coptis chinensis</name>
    <dbReference type="NCBI Taxonomy" id="261450"/>
    <lineage>
        <taxon>Eukaryota</taxon>
        <taxon>Viridiplantae</taxon>
        <taxon>Streptophyta</taxon>
        <taxon>Embryophyta</taxon>
        <taxon>Tracheophyta</taxon>
        <taxon>Spermatophyta</taxon>
        <taxon>Magnoliopsida</taxon>
        <taxon>Ranunculales</taxon>
        <taxon>Ranunculaceae</taxon>
        <taxon>Coptidoideae</taxon>
        <taxon>Coptis</taxon>
    </lineage>
</organism>
<dbReference type="InterPro" id="IPR002687">
    <property type="entry name" value="Nop_dom"/>
</dbReference>
<dbReference type="PANTHER" id="PTHR13904">
    <property type="entry name" value="PRE-MRNA SPLICING FACTOR PRP31"/>
    <property type="match status" value="1"/>
</dbReference>
<comment type="caution">
    <text evidence="2">The sequence shown here is derived from an EMBL/GenBank/DDBJ whole genome shotgun (WGS) entry which is preliminary data.</text>
</comment>
<dbReference type="GO" id="GO:0005687">
    <property type="term" value="C:U4 snRNP"/>
    <property type="evidence" value="ECO:0007669"/>
    <property type="project" value="TreeGrafter"/>
</dbReference>
<accession>A0A835HX81</accession>
<evidence type="ECO:0000259" key="1">
    <source>
        <dbReference type="PROSITE" id="PS51358"/>
    </source>
</evidence>
<dbReference type="PROSITE" id="PS51358">
    <property type="entry name" value="NOP"/>
    <property type="match status" value="1"/>
</dbReference>
<proteinExistence type="predicted"/>
<gene>
    <name evidence="2" type="ORF">IFM89_018867</name>
</gene>
<dbReference type="InterPro" id="IPR042239">
    <property type="entry name" value="Nop_C"/>
</dbReference>
<evidence type="ECO:0000313" key="2">
    <source>
        <dbReference type="EMBL" id="KAF9605847.1"/>
    </source>
</evidence>
<dbReference type="Proteomes" id="UP000631114">
    <property type="component" value="Unassembled WGS sequence"/>
</dbReference>
<dbReference type="OrthoDB" id="4771285at2759"/>
<dbReference type="InterPro" id="IPR027105">
    <property type="entry name" value="Prp31"/>
</dbReference>
<dbReference type="PANTHER" id="PTHR13904:SF0">
    <property type="entry name" value="U4_U6 SMALL NUCLEAR RIBONUCLEOPROTEIN PRP31"/>
    <property type="match status" value="1"/>
</dbReference>
<reference evidence="2 3" key="1">
    <citation type="submission" date="2020-10" db="EMBL/GenBank/DDBJ databases">
        <title>The Coptis chinensis genome and diversification of protoberbering-type alkaloids.</title>
        <authorList>
            <person name="Wang B."/>
            <person name="Shu S."/>
            <person name="Song C."/>
            <person name="Liu Y."/>
        </authorList>
    </citation>
    <scope>NUCLEOTIDE SEQUENCE [LARGE SCALE GENOMIC DNA]</scope>
    <source>
        <strain evidence="2">HL-2020</strain>
        <tissue evidence="2">Leaf</tissue>
    </source>
</reference>
<dbReference type="GO" id="GO:0046540">
    <property type="term" value="C:U4/U6 x U5 tri-snRNP complex"/>
    <property type="evidence" value="ECO:0007669"/>
    <property type="project" value="InterPro"/>
</dbReference>
<feature type="domain" description="Nop" evidence="1">
    <location>
        <begin position="78"/>
        <end position="195"/>
    </location>
</feature>
<protein>
    <recommendedName>
        <fullName evidence="1">Nop domain-containing protein</fullName>
    </recommendedName>
</protein>
<keyword evidence="3" id="KW-1185">Reference proteome</keyword>
<dbReference type="AlphaFoldDB" id="A0A835HX81"/>
<dbReference type="SUPFAM" id="SSF89124">
    <property type="entry name" value="Nop domain"/>
    <property type="match status" value="1"/>
</dbReference>
<dbReference type="Pfam" id="PF01798">
    <property type="entry name" value="Nop"/>
    <property type="match status" value="1"/>
</dbReference>
<dbReference type="Gene3D" id="1.10.246.90">
    <property type="entry name" value="Nop domain"/>
    <property type="match status" value="1"/>
</dbReference>
<dbReference type="EMBL" id="JADFTS010000005">
    <property type="protein sequence ID" value="KAF9605847.1"/>
    <property type="molecule type" value="Genomic_DNA"/>
</dbReference>
<dbReference type="InterPro" id="IPR036070">
    <property type="entry name" value="Nop_dom_sf"/>
</dbReference>
<evidence type="ECO:0000313" key="3">
    <source>
        <dbReference type="Proteomes" id="UP000631114"/>
    </source>
</evidence>
<dbReference type="GO" id="GO:0071011">
    <property type="term" value="C:precatalytic spliceosome"/>
    <property type="evidence" value="ECO:0007669"/>
    <property type="project" value="TreeGrafter"/>
</dbReference>
<dbReference type="Gene3D" id="1.10.287.4070">
    <property type="match status" value="1"/>
</dbReference>
<dbReference type="GO" id="GO:0000244">
    <property type="term" value="P:spliceosomal tri-snRNP complex assembly"/>
    <property type="evidence" value="ECO:0007669"/>
    <property type="project" value="InterPro"/>
</dbReference>